<name>A0ABP9JPE9_9MICO</name>
<evidence type="ECO:0000256" key="1">
    <source>
        <dbReference type="SAM" id="Phobius"/>
    </source>
</evidence>
<dbReference type="EMBL" id="BAABIW010000028">
    <property type="protein sequence ID" value="GAA5035886.1"/>
    <property type="molecule type" value="Genomic_DNA"/>
</dbReference>
<feature type="transmembrane region" description="Helical" evidence="1">
    <location>
        <begin position="161"/>
        <end position="184"/>
    </location>
</feature>
<comment type="caution">
    <text evidence="2">The sequence shown here is derived from an EMBL/GenBank/DDBJ whole genome shotgun (WGS) entry which is preliminary data.</text>
</comment>
<keyword evidence="1" id="KW-0472">Membrane</keyword>
<protein>
    <submittedName>
        <fullName evidence="2">Uncharacterized protein</fullName>
    </submittedName>
</protein>
<evidence type="ECO:0000313" key="2">
    <source>
        <dbReference type="EMBL" id="GAA5035886.1"/>
    </source>
</evidence>
<gene>
    <name evidence="2" type="ORF">GCM10023258_38260</name>
</gene>
<proteinExistence type="predicted"/>
<keyword evidence="3" id="KW-1185">Reference proteome</keyword>
<evidence type="ECO:0000313" key="3">
    <source>
        <dbReference type="Proteomes" id="UP001500427"/>
    </source>
</evidence>
<keyword evidence="1" id="KW-1133">Transmembrane helix</keyword>
<accession>A0ABP9JPE9</accession>
<dbReference type="RefSeq" id="WP_345509129.1">
    <property type="nucleotide sequence ID" value="NZ_BAABIW010000028.1"/>
</dbReference>
<organism evidence="2 3">
    <name type="scientific">Terrabacter aeriphilus</name>
    <dbReference type="NCBI Taxonomy" id="515662"/>
    <lineage>
        <taxon>Bacteria</taxon>
        <taxon>Bacillati</taxon>
        <taxon>Actinomycetota</taxon>
        <taxon>Actinomycetes</taxon>
        <taxon>Micrococcales</taxon>
        <taxon>Intrasporangiaceae</taxon>
        <taxon>Terrabacter</taxon>
    </lineage>
</organism>
<dbReference type="Proteomes" id="UP001500427">
    <property type="component" value="Unassembled WGS sequence"/>
</dbReference>
<keyword evidence="1" id="KW-0812">Transmembrane</keyword>
<sequence>MAGESGSTSTQAFVEGVRAAAEGTPYAVAERPYGFDLTIDLADARWLTLTRAHGLERVLTHEVHVKGGGRYGITDVEHTVRYGAGAGADGAASLGASRSVSRGRLLRYSRQVELGVDADTGRLGKVLDDRFRAGEGRDLVRGVARELGWQEAMNAEQKGGLVVGIVALVLTVGVFAAVGINALLR</sequence>
<reference evidence="3" key="1">
    <citation type="journal article" date="2019" name="Int. J. Syst. Evol. Microbiol.">
        <title>The Global Catalogue of Microorganisms (GCM) 10K type strain sequencing project: providing services to taxonomists for standard genome sequencing and annotation.</title>
        <authorList>
            <consortium name="The Broad Institute Genomics Platform"/>
            <consortium name="The Broad Institute Genome Sequencing Center for Infectious Disease"/>
            <person name="Wu L."/>
            <person name="Ma J."/>
        </authorList>
    </citation>
    <scope>NUCLEOTIDE SEQUENCE [LARGE SCALE GENOMIC DNA]</scope>
    <source>
        <strain evidence="3">JCM 17687</strain>
    </source>
</reference>